<evidence type="ECO:0000313" key="4">
    <source>
        <dbReference type="Proteomes" id="UP001501231"/>
    </source>
</evidence>
<keyword evidence="1" id="KW-1133">Transmembrane helix</keyword>
<feature type="transmembrane region" description="Helical" evidence="1">
    <location>
        <begin position="36"/>
        <end position="56"/>
    </location>
</feature>
<evidence type="ECO:0000313" key="3">
    <source>
        <dbReference type="EMBL" id="GAA2421149.1"/>
    </source>
</evidence>
<keyword evidence="1" id="KW-0812">Transmembrane</keyword>
<gene>
    <name evidence="3" type="ORF">GCM10010191_35670</name>
</gene>
<name>A0ABN3J4X2_9ACTN</name>
<dbReference type="Pfam" id="PF12158">
    <property type="entry name" value="DUF3592"/>
    <property type="match status" value="1"/>
</dbReference>
<accession>A0ABN3J4X2</accession>
<keyword evidence="4" id="KW-1185">Reference proteome</keyword>
<dbReference type="InterPro" id="IPR021994">
    <property type="entry name" value="DUF3592"/>
</dbReference>
<dbReference type="EMBL" id="BAAARW010000012">
    <property type="protein sequence ID" value="GAA2421149.1"/>
    <property type="molecule type" value="Genomic_DNA"/>
</dbReference>
<proteinExistence type="predicted"/>
<feature type="transmembrane region" description="Helical" evidence="1">
    <location>
        <begin position="135"/>
        <end position="154"/>
    </location>
</feature>
<protein>
    <recommendedName>
        <fullName evidence="2">DUF3592 domain-containing protein</fullName>
    </recommendedName>
</protein>
<dbReference type="Proteomes" id="UP001501231">
    <property type="component" value="Unassembled WGS sequence"/>
</dbReference>
<comment type="caution">
    <text evidence="3">The sequence shown here is derived from an EMBL/GenBank/DDBJ whole genome shotgun (WGS) entry which is preliminary data.</text>
</comment>
<feature type="transmembrane region" description="Helical" evidence="1">
    <location>
        <begin position="9"/>
        <end position="30"/>
    </location>
</feature>
<evidence type="ECO:0000259" key="2">
    <source>
        <dbReference type="Pfam" id="PF12158"/>
    </source>
</evidence>
<evidence type="ECO:0000256" key="1">
    <source>
        <dbReference type="SAM" id="Phobius"/>
    </source>
</evidence>
<sequence>MGGAAAARAVFWAVCALVAAAILVPFFLVPDSWLKALAMGVAGPALVVAGPVFLVVQLRFRGRAVRAVGTVEACVDNGPEEPSCTLTVRYTALDGRERTLTDDRAPRRPVGGEVRIMYDPDDPADAKLHRPAASVLFTAAAMVVMGAALAYFYWRGDPPG</sequence>
<organism evidence="3 4">
    <name type="scientific">Actinomadura vinacea</name>
    <dbReference type="NCBI Taxonomy" id="115336"/>
    <lineage>
        <taxon>Bacteria</taxon>
        <taxon>Bacillati</taxon>
        <taxon>Actinomycetota</taxon>
        <taxon>Actinomycetes</taxon>
        <taxon>Streptosporangiales</taxon>
        <taxon>Thermomonosporaceae</taxon>
        <taxon>Actinomadura</taxon>
    </lineage>
</organism>
<feature type="domain" description="DUF3592" evidence="2">
    <location>
        <begin position="76"/>
        <end position="131"/>
    </location>
</feature>
<reference evidence="3 4" key="1">
    <citation type="journal article" date="2019" name="Int. J. Syst. Evol. Microbiol.">
        <title>The Global Catalogue of Microorganisms (GCM) 10K type strain sequencing project: providing services to taxonomists for standard genome sequencing and annotation.</title>
        <authorList>
            <consortium name="The Broad Institute Genomics Platform"/>
            <consortium name="The Broad Institute Genome Sequencing Center for Infectious Disease"/>
            <person name="Wu L."/>
            <person name="Ma J."/>
        </authorList>
    </citation>
    <scope>NUCLEOTIDE SEQUENCE [LARGE SCALE GENOMIC DNA]</scope>
    <source>
        <strain evidence="3 4">JCM 3325</strain>
    </source>
</reference>
<keyword evidence="1" id="KW-0472">Membrane</keyword>
<dbReference type="RefSeq" id="WP_344590097.1">
    <property type="nucleotide sequence ID" value="NZ_BAAARW010000012.1"/>
</dbReference>